<feature type="compositionally biased region" description="Pro residues" evidence="1">
    <location>
        <begin position="62"/>
        <end position="75"/>
    </location>
</feature>
<keyword evidence="2" id="KW-0472">Membrane</keyword>
<organism evidence="3 4">
    <name type="scientific">Rhizopus azygosporus</name>
    <name type="common">Rhizopus microsporus var. azygosporus</name>
    <dbReference type="NCBI Taxonomy" id="86630"/>
    <lineage>
        <taxon>Eukaryota</taxon>
        <taxon>Fungi</taxon>
        <taxon>Fungi incertae sedis</taxon>
        <taxon>Mucoromycota</taxon>
        <taxon>Mucoromycotina</taxon>
        <taxon>Mucoromycetes</taxon>
        <taxon>Mucorales</taxon>
        <taxon>Mucorineae</taxon>
        <taxon>Rhizopodaceae</taxon>
        <taxon>Rhizopus</taxon>
    </lineage>
</organism>
<accession>A0A367JAA3</accession>
<keyword evidence="2" id="KW-1133">Transmembrane helix</keyword>
<evidence type="ECO:0000256" key="2">
    <source>
        <dbReference type="SAM" id="Phobius"/>
    </source>
</evidence>
<evidence type="ECO:0000313" key="4">
    <source>
        <dbReference type="Proteomes" id="UP000252139"/>
    </source>
</evidence>
<evidence type="ECO:0000313" key="3">
    <source>
        <dbReference type="EMBL" id="RCH86825.1"/>
    </source>
</evidence>
<dbReference type="EMBL" id="PJQL01001787">
    <property type="protein sequence ID" value="RCH86825.1"/>
    <property type="molecule type" value="Genomic_DNA"/>
</dbReference>
<name>A0A367JAA3_RHIAZ</name>
<reference evidence="3 4" key="1">
    <citation type="journal article" date="2018" name="G3 (Bethesda)">
        <title>Phylogenetic and Phylogenomic Definition of Rhizopus Species.</title>
        <authorList>
            <person name="Gryganskyi A.P."/>
            <person name="Golan J."/>
            <person name="Dolatabadi S."/>
            <person name="Mondo S."/>
            <person name="Robb S."/>
            <person name="Idnurm A."/>
            <person name="Muszewska A."/>
            <person name="Steczkiewicz K."/>
            <person name="Masonjones S."/>
            <person name="Liao H.L."/>
            <person name="Gajdeczka M.T."/>
            <person name="Anike F."/>
            <person name="Vuek A."/>
            <person name="Anishchenko I.M."/>
            <person name="Voigt K."/>
            <person name="de Hoog G.S."/>
            <person name="Smith M.E."/>
            <person name="Heitman J."/>
            <person name="Vilgalys R."/>
            <person name="Stajich J.E."/>
        </authorList>
    </citation>
    <scope>NUCLEOTIDE SEQUENCE [LARGE SCALE GENOMIC DNA]</scope>
    <source>
        <strain evidence="3 4">CBS 357.93</strain>
    </source>
</reference>
<feature type="region of interest" description="Disordered" evidence="1">
    <location>
        <begin position="58"/>
        <end position="107"/>
    </location>
</feature>
<keyword evidence="4" id="KW-1185">Reference proteome</keyword>
<protein>
    <submittedName>
        <fullName evidence="3">Uncharacterized protein</fullName>
    </submittedName>
</protein>
<evidence type="ECO:0000256" key="1">
    <source>
        <dbReference type="SAM" id="MobiDB-lite"/>
    </source>
</evidence>
<feature type="transmembrane region" description="Helical" evidence="2">
    <location>
        <begin position="28"/>
        <end position="54"/>
    </location>
</feature>
<proteinExistence type="predicted"/>
<dbReference type="OrthoDB" id="2286436at2759"/>
<dbReference type="Proteomes" id="UP000252139">
    <property type="component" value="Unassembled WGS sequence"/>
</dbReference>
<gene>
    <name evidence="3" type="ORF">CU097_003814</name>
</gene>
<comment type="caution">
    <text evidence="3">The sequence shown here is derived from an EMBL/GenBank/DDBJ whole genome shotgun (WGS) entry which is preliminary data.</text>
</comment>
<dbReference type="AlphaFoldDB" id="A0A367JAA3"/>
<feature type="compositionally biased region" description="Pro residues" evidence="1">
    <location>
        <begin position="96"/>
        <end position="107"/>
    </location>
</feature>
<keyword evidence="2" id="KW-0812">Transmembrane</keyword>
<sequence>MSSHSNRTVEDSVLLYRLHTNEVQLRTLAVVLSLTGGLALSFAVGVGILIYWYAKRGNQKKPPSPPPSLPLPSPMPVCLSRLTPEPSAPPDTIDTLPPPPPYDRQKN</sequence>